<feature type="compositionally biased region" description="Basic and acidic residues" evidence="1">
    <location>
        <begin position="504"/>
        <end position="514"/>
    </location>
</feature>
<keyword evidence="2" id="KW-0812">Transmembrane</keyword>
<feature type="signal peptide" evidence="3">
    <location>
        <begin position="1"/>
        <end position="23"/>
    </location>
</feature>
<feature type="region of interest" description="Disordered" evidence="1">
    <location>
        <begin position="384"/>
        <end position="475"/>
    </location>
</feature>
<feature type="region of interest" description="Disordered" evidence="1">
    <location>
        <begin position="330"/>
        <end position="353"/>
    </location>
</feature>
<keyword evidence="3" id="KW-0732">Signal</keyword>
<evidence type="ECO:0000256" key="3">
    <source>
        <dbReference type="SAM" id="SignalP"/>
    </source>
</evidence>
<reference evidence="4" key="1">
    <citation type="journal article" date="2023" name="G3 (Bethesda)">
        <title>A reference genome for the long-term kleptoplast-retaining sea slug Elysia crispata morphotype clarki.</title>
        <authorList>
            <person name="Eastman K.E."/>
            <person name="Pendleton A.L."/>
            <person name="Shaikh M.A."/>
            <person name="Suttiyut T."/>
            <person name="Ogas R."/>
            <person name="Tomko P."/>
            <person name="Gavelis G."/>
            <person name="Widhalm J.R."/>
            <person name="Wisecaver J.H."/>
        </authorList>
    </citation>
    <scope>NUCLEOTIDE SEQUENCE</scope>
    <source>
        <strain evidence="4">ECLA1</strain>
    </source>
</reference>
<evidence type="ECO:0000256" key="1">
    <source>
        <dbReference type="SAM" id="MobiDB-lite"/>
    </source>
</evidence>
<dbReference type="AlphaFoldDB" id="A0AAE1AQI8"/>
<dbReference type="Proteomes" id="UP001283361">
    <property type="component" value="Unassembled WGS sequence"/>
</dbReference>
<feature type="transmembrane region" description="Helical" evidence="2">
    <location>
        <begin position="290"/>
        <end position="314"/>
    </location>
</feature>
<organism evidence="4 5">
    <name type="scientific">Elysia crispata</name>
    <name type="common">lettuce slug</name>
    <dbReference type="NCBI Taxonomy" id="231223"/>
    <lineage>
        <taxon>Eukaryota</taxon>
        <taxon>Metazoa</taxon>
        <taxon>Spiralia</taxon>
        <taxon>Lophotrochozoa</taxon>
        <taxon>Mollusca</taxon>
        <taxon>Gastropoda</taxon>
        <taxon>Heterobranchia</taxon>
        <taxon>Euthyneura</taxon>
        <taxon>Panpulmonata</taxon>
        <taxon>Sacoglossa</taxon>
        <taxon>Placobranchoidea</taxon>
        <taxon>Plakobranchidae</taxon>
        <taxon>Elysia</taxon>
    </lineage>
</organism>
<evidence type="ECO:0000313" key="4">
    <source>
        <dbReference type="EMBL" id="KAK3791989.1"/>
    </source>
</evidence>
<feature type="compositionally biased region" description="Basic residues" evidence="1">
    <location>
        <begin position="547"/>
        <end position="559"/>
    </location>
</feature>
<protein>
    <submittedName>
        <fullName evidence="4">Uncharacterized protein</fullName>
    </submittedName>
</protein>
<feature type="region of interest" description="Disordered" evidence="1">
    <location>
        <begin position="495"/>
        <end position="514"/>
    </location>
</feature>
<evidence type="ECO:0000313" key="5">
    <source>
        <dbReference type="Proteomes" id="UP001283361"/>
    </source>
</evidence>
<feature type="chain" id="PRO_5042269641" evidence="3">
    <location>
        <begin position="24"/>
        <end position="624"/>
    </location>
</feature>
<keyword evidence="5" id="KW-1185">Reference proteome</keyword>
<dbReference type="EMBL" id="JAWDGP010001404">
    <property type="protein sequence ID" value="KAK3791989.1"/>
    <property type="molecule type" value="Genomic_DNA"/>
</dbReference>
<feature type="compositionally biased region" description="Polar residues" evidence="1">
    <location>
        <begin position="429"/>
        <end position="453"/>
    </location>
</feature>
<sequence length="624" mass="68237">MLSNDRTRTLLALLMILLALTLSDILPVPATSTANPPKRDSVTKAHQIVFSGNNILVFPQHLLDRFFQCLCDNSSLDCFMYFTPAPGDSGTHLTATYYKGTEVRETPSGHDNGLRDTPADRLITSFTCKALVAKMFGVLYCTENENVTLNFTGTNIGAAQLDVNLSGVCDFKCITLQWTSDVESFNFGQGFTNVQDNKMCVVFSDIVLYGDCTTCDGRGNTKAGGNQGGTGVVDHINGVGQQNSLAPGSNIMGDNITKGSNLTESSGNGNQVETVDTGCKNAKNEKDVQFFIVSLGLSVGANFILLALCIYLYIIMRRKGKILRLDSISKQNRKHKQDTTEETTKQFTGRTYQNIHVENDSAINRYERDGSGYLTPADLASHKDSSTSYGIAESSVPNSSSSSTSRDEGEYEDVGHINPNQKPVYYVGQSKTSLSTNATSDGTETSNSSNLRKNSLEMDALPSNGRKKSLPGSNLAKRKEIISNLLKFSNDRRPRLFTSPIEGSDPKYFPRERGPVRQALTKGEHREAEHDGSSFPEPVSGSSKAKAPSKKPVPRKPRRSSNDKNGLPVVPTDYRPKAASAPTPVEKHENYTATQENQAFSSTESDENVYNFIRDRTSSIYCNL</sequence>
<evidence type="ECO:0000256" key="2">
    <source>
        <dbReference type="SAM" id="Phobius"/>
    </source>
</evidence>
<gene>
    <name evidence="4" type="ORF">RRG08_035477</name>
</gene>
<name>A0AAE1AQI8_9GAST</name>
<proteinExistence type="predicted"/>
<comment type="caution">
    <text evidence="4">The sequence shown here is derived from an EMBL/GenBank/DDBJ whole genome shotgun (WGS) entry which is preliminary data.</text>
</comment>
<feature type="compositionally biased region" description="Polar residues" evidence="1">
    <location>
        <begin position="591"/>
        <end position="603"/>
    </location>
</feature>
<feature type="compositionally biased region" description="Basic and acidic residues" evidence="1">
    <location>
        <begin position="522"/>
        <end position="532"/>
    </location>
</feature>
<keyword evidence="2" id="KW-1133">Transmembrane helix</keyword>
<feature type="region of interest" description="Disordered" evidence="1">
    <location>
        <begin position="521"/>
        <end position="606"/>
    </location>
</feature>
<feature type="compositionally biased region" description="Low complexity" evidence="1">
    <location>
        <begin position="394"/>
        <end position="404"/>
    </location>
</feature>
<keyword evidence="2" id="KW-0472">Membrane</keyword>
<accession>A0AAE1AQI8</accession>